<dbReference type="EMBL" id="JAQIZT010000008">
    <property type="protein sequence ID" value="KAJ6987421.1"/>
    <property type="molecule type" value="Genomic_DNA"/>
</dbReference>
<keyword evidence="3" id="KW-1185">Reference proteome</keyword>
<sequence length="103" mass="11800">MSSLVWESVNLAWPIPATGHHSGAARLHQKQSRGGEVAVKSSRGLHHTQEPVRCRHLPQKRIQQKEEKKERVPIVTIRDRDFSFEECRVQTIQKDGNGNLELE</sequence>
<comment type="caution">
    <text evidence="2">The sequence shown here is derived from an EMBL/GenBank/DDBJ whole genome shotgun (WGS) entry which is preliminary data.</text>
</comment>
<gene>
    <name evidence="2" type="ORF">NC653_020621</name>
</gene>
<proteinExistence type="predicted"/>
<organism evidence="2 3">
    <name type="scientific">Populus alba x Populus x berolinensis</name>
    <dbReference type="NCBI Taxonomy" id="444605"/>
    <lineage>
        <taxon>Eukaryota</taxon>
        <taxon>Viridiplantae</taxon>
        <taxon>Streptophyta</taxon>
        <taxon>Embryophyta</taxon>
        <taxon>Tracheophyta</taxon>
        <taxon>Spermatophyta</taxon>
        <taxon>Magnoliopsida</taxon>
        <taxon>eudicotyledons</taxon>
        <taxon>Gunneridae</taxon>
        <taxon>Pentapetalae</taxon>
        <taxon>rosids</taxon>
        <taxon>fabids</taxon>
        <taxon>Malpighiales</taxon>
        <taxon>Salicaceae</taxon>
        <taxon>Saliceae</taxon>
        <taxon>Populus</taxon>
    </lineage>
</organism>
<feature type="region of interest" description="Disordered" evidence="1">
    <location>
        <begin position="17"/>
        <end position="68"/>
    </location>
</feature>
<reference evidence="2" key="1">
    <citation type="journal article" date="2023" name="Mol. Ecol. Resour.">
        <title>Chromosome-level genome assembly of a triploid poplar Populus alba 'Berolinensis'.</title>
        <authorList>
            <person name="Chen S."/>
            <person name="Yu Y."/>
            <person name="Wang X."/>
            <person name="Wang S."/>
            <person name="Zhang T."/>
            <person name="Zhou Y."/>
            <person name="He R."/>
            <person name="Meng N."/>
            <person name="Wang Y."/>
            <person name="Liu W."/>
            <person name="Liu Z."/>
            <person name="Liu J."/>
            <person name="Guo Q."/>
            <person name="Huang H."/>
            <person name="Sederoff R.R."/>
            <person name="Wang G."/>
            <person name="Qu G."/>
            <person name="Chen S."/>
        </authorList>
    </citation>
    <scope>NUCLEOTIDE SEQUENCE</scope>
    <source>
        <strain evidence="2">SC-2020</strain>
    </source>
</reference>
<dbReference type="AlphaFoldDB" id="A0AAD6ML76"/>
<dbReference type="Proteomes" id="UP001164929">
    <property type="component" value="Chromosome 8"/>
</dbReference>
<accession>A0AAD6ML76</accession>
<evidence type="ECO:0000256" key="1">
    <source>
        <dbReference type="SAM" id="MobiDB-lite"/>
    </source>
</evidence>
<evidence type="ECO:0000313" key="2">
    <source>
        <dbReference type="EMBL" id="KAJ6987421.1"/>
    </source>
</evidence>
<name>A0AAD6ML76_9ROSI</name>
<protein>
    <submittedName>
        <fullName evidence="2">Uncharacterized protein</fullName>
    </submittedName>
</protein>
<evidence type="ECO:0000313" key="3">
    <source>
        <dbReference type="Proteomes" id="UP001164929"/>
    </source>
</evidence>